<keyword evidence="6" id="KW-1133">Transmembrane helix</keyword>
<proteinExistence type="predicted"/>
<evidence type="ECO:0000313" key="9">
    <source>
        <dbReference type="Proteomes" id="UP001530400"/>
    </source>
</evidence>
<evidence type="ECO:0000256" key="1">
    <source>
        <dbReference type="ARBA" id="ARBA00022723"/>
    </source>
</evidence>
<sequence>MDDDPGWKWNGSKEITLATVMLVLIIIVAILAIWNYVTLKRRREEAAVRREVLLIARHAEAKEARKVRRGLIQEALMSSTAADCECTHSKNGIRRTFSTVTLATENMSVLSCDAESQAIESQENSRDEHGGQMCPICLEDYVVGDNVSWSRYQNCHHAFHKTCIEGWLKQLDREGCCPFCRGPYLIKSKDFDEQDNENDVESQQINSVTDPSADPAADEQVVNEKDQCNECSDMPDKSSQPINLVSKTTKTKPVYNSFCIVHGLLR</sequence>
<evidence type="ECO:0000256" key="6">
    <source>
        <dbReference type="SAM" id="Phobius"/>
    </source>
</evidence>
<evidence type="ECO:0000259" key="7">
    <source>
        <dbReference type="PROSITE" id="PS50089"/>
    </source>
</evidence>
<dbReference type="Pfam" id="PF13639">
    <property type="entry name" value="zf-RING_2"/>
    <property type="match status" value="1"/>
</dbReference>
<dbReference type="EMBL" id="JALLPJ020000598">
    <property type="protein sequence ID" value="KAL3787757.1"/>
    <property type="molecule type" value="Genomic_DNA"/>
</dbReference>
<dbReference type="Gene3D" id="3.30.40.10">
    <property type="entry name" value="Zinc/RING finger domain, C3HC4 (zinc finger)"/>
    <property type="match status" value="1"/>
</dbReference>
<keyword evidence="6" id="KW-0812">Transmembrane</keyword>
<dbReference type="CDD" id="cd16448">
    <property type="entry name" value="RING-H2"/>
    <property type="match status" value="1"/>
</dbReference>
<dbReference type="InterPro" id="IPR001841">
    <property type="entry name" value="Znf_RING"/>
</dbReference>
<reference evidence="8 9" key="1">
    <citation type="submission" date="2024-10" db="EMBL/GenBank/DDBJ databases">
        <title>Updated reference genomes for cyclostephanoid diatoms.</title>
        <authorList>
            <person name="Roberts W.R."/>
            <person name="Alverson A.J."/>
        </authorList>
    </citation>
    <scope>NUCLEOTIDE SEQUENCE [LARGE SCALE GENOMIC DNA]</scope>
    <source>
        <strain evidence="8 9">AJA010-31</strain>
    </source>
</reference>
<protein>
    <recommendedName>
        <fullName evidence="7">RING-type domain-containing protein</fullName>
    </recommendedName>
</protein>
<feature type="domain" description="RING-type" evidence="7">
    <location>
        <begin position="134"/>
        <end position="181"/>
    </location>
</feature>
<keyword evidence="1" id="KW-0479">Metal-binding</keyword>
<evidence type="ECO:0000256" key="5">
    <source>
        <dbReference type="SAM" id="MobiDB-lite"/>
    </source>
</evidence>
<keyword evidence="2 4" id="KW-0863">Zinc-finger</keyword>
<keyword evidence="9" id="KW-1185">Reference proteome</keyword>
<feature type="compositionally biased region" description="Polar residues" evidence="5">
    <location>
        <begin position="201"/>
        <end position="210"/>
    </location>
</feature>
<dbReference type="PANTHER" id="PTHR45798:SF97">
    <property type="entry name" value="ALCOHOL-SENSITIVE RING FINGER PROTEIN 1"/>
    <property type="match status" value="1"/>
</dbReference>
<organism evidence="8 9">
    <name type="scientific">Cyclotella atomus</name>
    <dbReference type="NCBI Taxonomy" id="382360"/>
    <lineage>
        <taxon>Eukaryota</taxon>
        <taxon>Sar</taxon>
        <taxon>Stramenopiles</taxon>
        <taxon>Ochrophyta</taxon>
        <taxon>Bacillariophyta</taxon>
        <taxon>Coscinodiscophyceae</taxon>
        <taxon>Thalassiosirophycidae</taxon>
        <taxon>Stephanodiscales</taxon>
        <taxon>Stephanodiscaceae</taxon>
        <taxon>Cyclotella</taxon>
    </lineage>
</organism>
<keyword evidence="6" id="KW-0472">Membrane</keyword>
<dbReference type="AlphaFoldDB" id="A0ABD3PJ41"/>
<dbReference type="SMART" id="SM00184">
    <property type="entry name" value="RING"/>
    <property type="match status" value="1"/>
</dbReference>
<feature type="region of interest" description="Disordered" evidence="5">
    <location>
        <begin position="191"/>
        <end position="217"/>
    </location>
</feature>
<dbReference type="InterPro" id="IPR013083">
    <property type="entry name" value="Znf_RING/FYVE/PHD"/>
</dbReference>
<dbReference type="SUPFAM" id="SSF57850">
    <property type="entry name" value="RING/U-box"/>
    <property type="match status" value="1"/>
</dbReference>
<feature type="transmembrane region" description="Helical" evidence="6">
    <location>
        <begin position="15"/>
        <end position="37"/>
    </location>
</feature>
<keyword evidence="3" id="KW-0862">Zinc</keyword>
<dbReference type="GO" id="GO:0008270">
    <property type="term" value="F:zinc ion binding"/>
    <property type="evidence" value="ECO:0007669"/>
    <property type="project" value="UniProtKB-KW"/>
</dbReference>
<dbReference type="PROSITE" id="PS50089">
    <property type="entry name" value="ZF_RING_2"/>
    <property type="match status" value="1"/>
</dbReference>
<dbReference type="PANTHER" id="PTHR45798">
    <property type="entry name" value="RING-H2 FINGER PROTEIN ATL61-RELATED-RELATED"/>
    <property type="match status" value="1"/>
</dbReference>
<evidence type="ECO:0000256" key="4">
    <source>
        <dbReference type="PROSITE-ProRule" id="PRU00175"/>
    </source>
</evidence>
<dbReference type="Proteomes" id="UP001530400">
    <property type="component" value="Unassembled WGS sequence"/>
</dbReference>
<accession>A0ABD3PJ41</accession>
<evidence type="ECO:0000256" key="3">
    <source>
        <dbReference type="ARBA" id="ARBA00022833"/>
    </source>
</evidence>
<gene>
    <name evidence="8" type="ORF">ACHAWO_008796</name>
</gene>
<comment type="caution">
    <text evidence="8">The sequence shown here is derived from an EMBL/GenBank/DDBJ whole genome shotgun (WGS) entry which is preliminary data.</text>
</comment>
<name>A0ABD3PJ41_9STRA</name>
<evidence type="ECO:0000256" key="2">
    <source>
        <dbReference type="ARBA" id="ARBA00022771"/>
    </source>
</evidence>
<evidence type="ECO:0000313" key="8">
    <source>
        <dbReference type="EMBL" id="KAL3787757.1"/>
    </source>
</evidence>
<dbReference type="InterPro" id="IPR052788">
    <property type="entry name" value="RING-type_E3_ligase_ATL"/>
</dbReference>